<gene>
    <name evidence="1" type="ORF">EVAR_78466_1</name>
</gene>
<keyword evidence="2" id="KW-1185">Reference proteome</keyword>
<accession>A0A4C1TYA3</accession>
<dbReference type="AlphaFoldDB" id="A0A4C1TYA3"/>
<protein>
    <submittedName>
        <fullName evidence="1">Uncharacterized protein</fullName>
    </submittedName>
</protein>
<organism evidence="1 2">
    <name type="scientific">Eumeta variegata</name>
    <name type="common">Bagworm moth</name>
    <name type="synonym">Eumeta japonica</name>
    <dbReference type="NCBI Taxonomy" id="151549"/>
    <lineage>
        <taxon>Eukaryota</taxon>
        <taxon>Metazoa</taxon>
        <taxon>Ecdysozoa</taxon>
        <taxon>Arthropoda</taxon>
        <taxon>Hexapoda</taxon>
        <taxon>Insecta</taxon>
        <taxon>Pterygota</taxon>
        <taxon>Neoptera</taxon>
        <taxon>Endopterygota</taxon>
        <taxon>Lepidoptera</taxon>
        <taxon>Glossata</taxon>
        <taxon>Ditrysia</taxon>
        <taxon>Tineoidea</taxon>
        <taxon>Psychidae</taxon>
        <taxon>Oiketicinae</taxon>
        <taxon>Eumeta</taxon>
    </lineage>
</organism>
<evidence type="ECO:0000313" key="2">
    <source>
        <dbReference type="Proteomes" id="UP000299102"/>
    </source>
</evidence>
<comment type="caution">
    <text evidence="1">The sequence shown here is derived from an EMBL/GenBank/DDBJ whole genome shotgun (WGS) entry which is preliminary data.</text>
</comment>
<name>A0A4C1TYA3_EUMVA</name>
<dbReference type="Proteomes" id="UP000299102">
    <property type="component" value="Unassembled WGS sequence"/>
</dbReference>
<proteinExistence type="predicted"/>
<evidence type="ECO:0000313" key="1">
    <source>
        <dbReference type="EMBL" id="GBP18997.1"/>
    </source>
</evidence>
<sequence length="135" mass="15979">MRCRPSRREYDTGWRESWPQELLEQVYFFYPAPIHHCCHKLLQEVAGSIRYIKSGGSKGDGETRQGVFWRFRMPLEYRPGQELRAPDFQEVCRILRTEFGRKRLYITNGMIRAAQSSFGKISRVDYKLVNGQQND</sequence>
<reference evidence="1 2" key="1">
    <citation type="journal article" date="2019" name="Commun. Biol.">
        <title>The bagworm genome reveals a unique fibroin gene that provides high tensile strength.</title>
        <authorList>
            <person name="Kono N."/>
            <person name="Nakamura H."/>
            <person name="Ohtoshi R."/>
            <person name="Tomita M."/>
            <person name="Numata K."/>
            <person name="Arakawa K."/>
        </authorList>
    </citation>
    <scope>NUCLEOTIDE SEQUENCE [LARGE SCALE GENOMIC DNA]</scope>
</reference>
<dbReference type="EMBL" id="BGZK01000103">
    <property type="protein sequence ID" value="GBP18997.1"/>
    <property type="molecule type" value="Genomic_DNA"/>
</dbReference>